<sequence>MGELHPPISVTDEYLKAVHDRLGETNQLLRSLLDRTPEPTAKTEADGPVELREPATAAQARPGASDEAPAEPADLAEPAQPAKQGRRPASRTRSTATKKGA</sequence>
<organism evidence="2 3">
    <name type="scientific">Microbispora corallina</name>
    <dbReference type="NCBI Taxonomy" id="83302"/>
    <lineage>
        <taxon>Bacteria</taxon>
        <taxon>Bacillati</taxon>
        <taxon>Actinomycetota</taxon>
        <taxon>Actinomycetes</taxon>
        <taxon>Streptosporangiales</taxon>
        <taxon>Streptosporangiaceae</taxon>
        <taxon>Microbispora</taxon>
    </lineage>
</organism>
<comment type="caution">
    <text evidence="2">The sequence shown here is derived from an EMBL/GenBank/DDBJ whole genome shotgun (WGS) entry which is preliminary data.</text>
</comment>
<evidence type="ECO:0000313" key="2">
    <source>
        <dbReference type="EMBL" id="GIH44600.1"/>
    </source>
</evidence>
<gene>
    <name evidence="2" type="ORF">Mco01_76000</name>
</gene>
<evidence type="ECO:0000256" key="1">
    <source>
        <dbReference type="SAM" id="MobiDB-lite"/>
    </source>
</evidence>
<protein>
    <submittedName>
        <fullName evidence="2">Uncharacterized protein</fullName>
    </submittedName>
</protein>
<feature type="compositionally biased region" description="Low complexity" evidence="1">
    <location>
        <begin position="62"/>
        <end position="82"/>
    </location>
</feature>
<proteinExistence type="predicted"/>
<name>A0ABQ4GBY1_9ACTN</name>
<dbReference type="EMBL" id="BOOC01000064">
    <property type="protein sequence ID" value="GIH44600.1"/>
    <property type="molecule type" value="Genomic_DNA"/>
</dbReference>
<keyword evidence="3" id="KW-1185">Reference proteome</keyword>
<dbReference type="RefSeq" id="WP_204061583.1">
    <property type="nucleotide sequence ID" value="NZ_BAAAGP010000030.1"/>
</dbReference>
<feature type="compositionally biased region" description="Basic and acidic residues" evidence="1">
    <location>
        <begin position="32"/>
        <end position="53"/>
    </location>
</feature>
<feature type="region of interest" description="Disordered" evidence="1">
    <location>
        <begin position="30"/>
        <end position="101"/>
    </location>
</feature>
<accession>A0ABQ4GBY1</accession>
<dbReference type="Proteomes" id="UP000603904">
    <property type="component" value="Unassembled WGS sequence"/>
</dbReference>
<feature type="compositionally biased region" description="Low complexity" evidence="1">
    <location>
        <begin position="91"/>
        <end position="101"/>
    </location>
</feature>
<evidence type="ECO:0000313" key="3">
    <source>
        <dbReference type="Proteomes" id="UP000603904"/>
    </source>
</evidence>
<reference evidence="2 3" key="1">
    <citation type="submission" date="2021-01" db="EMBL/GenBank/DDBJ databases">
        <title>Whole genome shotgun sequence of Microbispora corallina NBRC 16416.</title>
        <authorList>
            <person name="Komaki H."/>
            <person name="Tamura T."/>
        </authorList>
    </citation>
    <scope>NUCLEOTIDE SEQUENCE [LARGE SCALE GENOMIC DNA]</scope>
    <source>
        <strain evidence="2 3">NBRC 16416</strain>
    </source>
</reference>